<dbReference type="SMART" id="SM00267">
    <property type="entry name" value="GGDEF"/>
    <property type="match status" value="1"/>
</dbReference>
<keyword evidence="5" id="KW-0548">Nucleotidyltransferase</keyword>
<dbReference type="Proteomes" id="UP001231616">
    <property type="component" value="Unassembled WGS sequence"/>
</dbReference>
<dbReference type="InterPro" id="IPR000160">
    <property type="entry name" value="GGDEF_dom"/>
</dbReference>
<evidence type="ECO:0000256" key="1">
    <source>
        <dbReference type="ARBA" id="ARBA00012528"/>
    </source>
</evidence>
<protein>
    <recommendedName>
        <fullName evidence="1">diguanylate cyclase</fullName>
        <ecNumber evidence="1">2.7.7.65</ecNumber>
    </recommendedName>
</protein>
<feature type="transmembrane region" description="Helical" evidence="3">
    <location>
        <begin position="97"/>
        <end position="113"/>
    </location>
</feature>
<dbReference type="GO" id="GO:0052621">
    <property type="term" value="F:diguanylate cyclase activity"/>
    <property type="evidence" value="ECO:0007669"/>
    <property type="project" value="UniProtKB-EC"/>
</dbReference>
<dbReference type="InterPro" id="IPR043128">
    <property type="entry name" value="Rev_trsase/Diguanyl_cyclase"/>
</dbReference>
<keyword evidence="6" id="KW-1185">Reference proteome</keyword>
<dbReference type="InterPro" id="IPR050469">
    <property type="entry name" value="Diguanylate_Cyclase"/>
</dbReference>
<feature type="transmembrane region" description="Helical" evidence="3">
    <location>
        <begin position="119"/>
        <end position="138"/>
    </location>
</feature>
<accession>A0ABT9GUP2</accession>
<name>A0ABT9GUP2_9GAMM</name>
<dbReference type="EC" id="2.7.7.65" evidence="1"/>
<dbReference type="PANTHER" id="PTHR45138:SF9">
    <property type="entry name" value="DIGUANYLATE CYCLASE DGCM-RELATED"/>
    <property type="match status" value="1"/>
</dbReference>
<dbReference type="NCBIfam" id="TIGR00254">
    <property type="entry name" value="GGDEF"/>
    <property type="match status" value="1"/>
</dbReference>
<evidence type="ECO:0000256" key="3">
    <source>
        <dbReference type="SAM" id="Phobius"/>
    </source>
</evidence>
<dbReference type="PROSITE" id="PS50887">
    <property type="entry name" value="GGDEF"/>
    <property type="match status" value="1"/>
</dbReference>
<reference evidence="5 6" key="1">
    <citation type="submission" date="2023-08" db="EMBL/GenBank/DDBJ databases">
        <authorList>
            <person name="Joshi A."/>
            <person name="Thite S."/>
        </authorList>
    </citation>
    <scope>NUCLEOTIDE SEQUENCE [LARGE SCALE GENOMIC DNA]</scope>
    <source>
        <strain evidence="5 6">AC40</strain>
    </source>
</reference>
<dbReference type="CDD" id="cd01949">
    <property type="entry name" value="GGDEF"/>
    <property type="match status" value="1"/>
</dbReference>
<keyword evidence="3" id="KW-0472">Membrane</keyword>
<feature type="domain" description="GGDEF" evidence="4">
    <location>
        <begin position="248"/>
        <end position="381"/>
    </location>
</feature>
<evidence type="ECO:0000259" key="4">
    <source>
        <dbReference type="PROSITE" id="PS50887"/>
    </source>
</evidence>
<feature type="transmembrane region" description="Helical" evidence="3">
    <location>
        <begin position="62"/>
        <end position="85"/>
    </location>
</feature>
<feature type="transmembrane region" description="Helical" evidence="3">
    <location>
        <begin position="6"/>
        <end position="24"/>
    </location>
</feature>
<dbReference type="Gene3D" id="3.30.70.270">
    <property type="match status" value="1"/>
</dbReference>
<dbReference type="InterPro" id="IPR029787">
    <property type="entry name" value="Nucleotide_cyclase"/>
</dbReference>
<evidence type="ECO:0000313" key="5">
    <source>
        <dbReference type="EMBL" id="MDP4534771.1"/>
    </source>
</evidence>
<proteinExistence type="predicted"/>
<organism evidence="5 6">
    <name type="scientific">Alkalimonas collagenimarina</name>
    <dbReference type="NCBI Taxonomy" id="400390"/>
    <lineage>
        <taxon>Bacteria</taxon>
        <taxon>Pseudomonadati</taxon>
        <taxon>Pseudomonadota</taxon>
        <taxon>Gammaproteobacteria</taxon>
        <taxon>Alkalimonas</taxon>
    </lineage>
</organism>
<keyword evidence="3" id="KW-0812">Transmembrane</keyword>
<sequence length="384" mass="43522">MHLPTVTLLALAINLIVGIYLYLLYRRKPKDRCFKLWSYSCGFFVLGSALVAMRPYPIPEFFSFFIADCLLLLAPVYVLAGLVQFSRFRYTKRRRQLAFVALAIAITIFLLSYPQPGLLSIMAALAIGLTFCLCAFLLKKSIITEPIFTRTLQAIFVLHALLMFVQAALVLFHWQQLNIHGLPESSIYTLLSHILLTTLTALLLPWLSFLKLERKLTLKSQRDGLTRLANREHFFNQLEYYWQQHPYTPAVFMMIDIDFFKKVNDTFGHAVGDRAIASVAKLLSKQLRSNDIIGRIGGEEFAALLIDIDEHTALQVSQRLCQQVAKQLKSIEDAQVELTISIGMVHVIPSYHDHVTAFKQADEALYASKQAGRNTVTLGKLHSA</sequence>
<dbReference type="Pfam" id="PF00990">
    <property type="entry name" value="GGDEF"/>
    <property type="match status" value="1"/>
</dbReference>
<keyword evidence="5" id="KW-0808">Transferase</keyword>
<dbReference type="EMBL" id="JAUZVZ010000001">
    <property type="protein sequence ID" value="MDP4534771.1"/>
    <property type="molecule type" value="Genomic_DNA"/>
</dbReference>
<evidence type="ECO:0000256" key="2">
    <source>
        <dbReference type="ARBA" id="ARBA00034247"/>
    </source>
</evidence>
<dbReference type="SUPFAM" id="SSF55073">
    <property type="entry name" value="Nucleotide cyclase"/>
    <property type="match status" value="1"/>
</dbReference>
<gene>
    <name evidence="5" type="ORF">Q3O60_01010</name>
</gene>
<feature type="transmembrane region" description="Helical" evidence="3">
    <location>
        <begin position="150"/>
        <end position="174"/>
    </location>
</feature>
<comment type="catalytic activity">
    <reaction evidence="2">
        <text>2 GTP = 3',3'-c-di-GMP + 2 diphosphate</text>
        <dbReference type="Rhea" id="RHEA:24898"/>
        <dbReference type="ChEBI" id="CHEBI:33019"/>
        <dbReference type="ChEBI" id="CHEBI:37565"/>
        <dbReference type="ChEBI" id="CHEBI:58805"/>
        <dbReference type="EC" id="2.7.7.65"/>
    </reaction>
</comment>
<keyword evidence="3" id="KW-1133">Transmembrane helix</keyword>
<feature type="transmembrane region" description="Helical" evidence="3">
    <location>
        <begin position="36"/>
        <end position="56"/>
    </location>
</feature>
<evidence type="ECO:0000313" key="6">
    <source>
        <dbReference type="Proteomes" id="UP001231616"/>
    </source>
</evidence>
<dbReference type="RefSeq" id="WP_305892038.1">
    <property type="nucleotide sequence ID" value="NZ_JAUZVZ010000001.1"/>
</dbReference>
<feature type="transmembrane region" description="Helical" evidence="3">
    <location>
        <begin position="186"/>
        <end position="210"/>
    </location>
</feature>
<dbReference type="PANTHER" id="PTHR45138">
    <property type="entry name" value="REGULATORY COMPONENTS OF SENSORY TRANSDUCTION SYSTEM"/>
    <property type="match status" value="1"/>
</dbReference>
<comment type="caution">
    <text evidence="5">The sequence shown here is derived from an EMBL/GenBank/DDBJ whole genome shotgun (WGS) entry which is preliminary data.</text>
</comment>